<dbReference type="GeneID" id="109472571"/>
<evidence type="ECO:0000256" key="2">
    <source>
        <dbReference type="SAM" id="MobiDB-lite"/>
    </source>
</evidence>
<dbReference type="InterPro" id="IPR016187">
    <property type="entry name" value="CTDL_fold"/>
</dbReference>
<dbReference type="InterPro" id="IPR016186">
    <property type="entry name" value="C-type_lectin-like/link_sf"/>
</dbReference>
<sequence length="212" mass="23650">MKEMIVSSTTSTTSALLLKTSISPPTTGPEVTETLLSDVTTTPPGMTTTQPDPLPLSTEEMIFNKAQTEGQTSPKTTKKASCPGGFTKWRGTCYKAFGTPKKFWAANEHCRRYGGTLAMPKDAATNRRLISLMRRFIHQVFFFGLHDEGREGRFKWIDGTKLGSFSSWGPGEPNNHRGREDCVVYLRVYRKWNDFSCSNSGYFLCQVAPGRT</sequence>
<dbReference type="PROSITE" id="PS00615">
    <property type="entry name" value="C_TYPE_LECTIN_1"/>
    <property type="match status" value="1"/>
</dbReference>
<gene>
    <name evidence="5" type="primary">LOC109472571</name>
</gene>
<dbReference type="Proteomes" id="UP000515135">
    <property type="component" value="Unplaced"/>
</dbReference>
<name>A0A6P4YFB1_BRABE</name>
<dbReference type="Gene3D" id="3.10.100.10">
    <property type="entry name" value="Mannose-Binding Protein A, subunit A"/>
    <property type="match status" value="1"/>
</dbReference>
<keyword evidence="4" id="KW-1185">Reference proteome</keyword>
<evidence type="ECO:0000313" key="5">
    <source>
        <dbReference type="RefSeq" id="XP_019627915.1"/>
    </source>
</evidence>
<protein>
    <submittedName>
        <fullName evidence="5">C-type lectin lectoxin-Lio2-like</fullName>
    </submittedName>
</protein>
<reference evidence="5" key="1">
    <citation type="submission" date="2025-08" db="UniProtKB">
        <authorList>
            <consortium name="RefSeq"/>
        </authorList>
    </citation>
    <scope>IDENTIFICATION</scope>
    <source>
        <tissue evidence="5">Gonad</tissue>
    </source>
</reference>
<dbReference type="KEGG" id="bbel:109472571"/>
<dbReference type="AlphaFoldDB" id="A0A6P4YFB1"/>
<evidence type="ECO:0000313" key="4">
    <source>
        <dbReference type="Proteomes" id="UP000515135"/>
    </source>
</evidence>
<organism evidence="4 5">
    <name type="scientific">Branchiostoma belcheri</name>
    <name type="common">Amphioxus</name>
    <dbReference type="NCBI Taxonomy" id="7741"/>
    <lineage>
        <taxon>Eukaryota</taxon>
        <taxon>Metazoa</taxon>
        <taxon>Chordata</taxon>
        <taxon>Cephalochordata</taxon>
        <taxon>Leptocardii</taxon>
        <taxon>Amphioxiformes</taxon>
        <taxon>Branchiostomatidae</taxon>
        <taxon>Branchiostoma</taxon>
    </lineage>
</organism>
<accession>A0A6P4YFB1</accession>
<proteinExistence type="predicted"/>
<dbReference type="SMART" id="SM00034">
    <property type="entry name" value="CLECT"/>
    <property type="match status" value="1"/>
</dbReference>
<evidence type="ECO:0000259" key="3">
    <source>
        <dbReference type="PROSITE" id="PS50041"/>
    </source>
</evidence>
<feature type="domain" description="C-type lectin" evidence="3">
    <location>
        <begin position="89"/>
        <end position="206"/>
    </location>
</feature>
<dbReference type="SUPFAM" id="SSF56436">
    <property type="entry name" value="C-type lectin-like"/>
    <property type="match status" value="1"/>
</dbReference>
<dbReference type="PANTHER" id="PTHR22801:SF63">
    <property type="entry name" value="C-TYPE LECTIN DOMAIN-CONTAINING PROTEIN"/>
    <property type="match status" value="1"/>
</dbReference>
<feature type="compositionally biased region" description="Low complexity" evidence="2">
    <location>
        <begin position="40"/>
        <end position="51"/>
    </location>
</feature>
<dbReference type="PROSITE" id="PS50041">
    <property type="entry name" value="C_TYPE_LECTIN_2"/>
    <property type="match status" value="1"/>
</dbReference>
<feature type="region of interest" description="Disordered" evidence="2">
    <location>
        <begin position="36"/>
        <end position="56"/>
    </location>
</feature>
<dbReference type="OrthoDB" id="8066719at2759"/>
<dbReference type="PANTHER" id="PTHR22801">
    <property type="entry name" value="LITHOSTATHINE"/>
    <property type="match status" value="1"/>
</dbReference>
<dbReference type="InterPro" id="IPR050801">
    <property type="entry name" value="Ca-Dep_Lectins_ImmuneDev"/>
</dbReference>
<dbReference type="Pfam" id="PF00059">
    <property type="entry name" value="Lectin_C"/>
    <property type="match status" value="1"/>
</dbReference>
<dbReference type="InterPro" id="IPR001304">
    <property type="entry name" value="C-type_lectin-like"/>
</dbReference>
<dbReference type="RefSeq" id="XP_019627915.1">
    <property type="nucleotide sequence ID" value="XM_019772356.1"/>
</dbReference>
<dbReference type="InterPro" id="IPR018378">
    <property type="entry name" value="C-type_lectin_CS"/>
</dbReference>
<keyword evidence="1" id="KW-1015">Disulfide bond</keyword>
<evidence type="ECO:0000256" key="1">
    <source>
        <dbReference type="ARBA" id="ARBA00023157"/>
    </source>
</evidence>